<feature type="DNA-binding region" description="H-T-H motif" evidence="4">
    <location>
        <begin position="52"/>
        <end position="71"/>
    </location>
</feature>
<organism evidence="7 8">
    <name type="scientific">Phenylobacterium haematophilum</name>
    <dbReference type="NCBI Taxonomy" id="98513"/>
    <lineage>
        <taxon>Bacteria</taxon>
        <taxon>Pseudomonadati</taxon>
        <taxon>Pseudomonadota</taxon>
        <taxon>Alphaproteobacteria</taxon>
        <taxon>Caulobacterales</taxon>
        <taxon>Caulobacteraceae</taxon>
        <taxon>Phenylobacterium</taxon>
    </lineage>
</organism>
<dbReference type="Gene3D" id="1.10.357.10">
    <property type="entry name" value="Tetracycline Repressor, domain 2"/>
    <property type="match status" value="1"/>
</dbReference>
<keyword evidence="3" id="KW-0804">Transcription</keyword>
<dbReference type="PROSITE" id="PS50977">
    <property type="entry name" value="HTH_TETR_2"/>
    <property type="match status" value="1"/>
</dbReference>
<comment type="caution">
    <text evidence="7">The sequence shown here is derived from an EMBL/GenBank/DDBJ whole genome shotgun (WGS) entry which is preliminary data.</text>
</comment>
<feature type="region of interest" description="Disordered" evidence="5">
    <location>
        <begin position="1"/>
        <end position="27"/>
    </location>
</feature>
<accession>A0A839ZV98</accession>
<evidence type="ECO:0000256" key="5">
    <source>
        <dbReference type="SAM" id="MobiDB-lite"/>
    </source>
</evidence>
<protein>
    <submittedName>
        <fullName evidence="7">AcrR family transcriptional regulator</fullName>
    </submittedName>
</protein>
<evidence type="ECO:0000313" key="8">
    <source>
        <dbReference type="Proteomes" id="UP000530564"/>
    </source>
</evidence>
<dbReference type="InterPro" id="IPR001647">
    <property type="entry name" value="HTH_TetR"/>
</dbReference>
<dbReference type="AlphaFoldDB" id="A0A839ZV98"/>
<dbReference type="Pfam" id="PF00440">
    <property type="entry name" value="TetR_N"/>
    <property type="match status" value="1"/>
</dbReference>
<evidence type="ECO:0000256" key="2">
    <source>
        <dbReference type="ARBA" id="ARBA00023125"/>
    </source>
</evidence>
<dbReference type="InterPro" id="IPR023772">
    <property type="entry name" value="DNA-bd_HTH_TetR-type_CS"/>
</dbReference>
<dbReference type="EMBL" id="JACIDK010000001">
    <property type="protein sequence ID" value="MBB3889968.1"/>
    <property type="molecule type" value="Genomic_DNA"/>
</dbReference>
<dbReference type="Pfam" id="PF17918">
    <property type="entry name" value="TetR_C_15"/>
    <property type="match status" value="1"/>
</dbReference>
<dbReference type="InterPro" id="IPR009057">
    <property type="entry name" value="Homeodomain-like_sf"/>
</dbReference>
<feature type="compositionally biased region" description="Low complexity" evidence="5">
    <location>
        <begin position="1"/>
        <end position="24"/>
    </location>
</feature>
<evidence type="ECO:0000313" key="7">
    <source>
        <dbReference type="EMBL" id="MBB3889968.1"/>
    </source>
</evidence>
<evidence type="ECO:0000259" key="6">
    <source>
        <dbReference type="PROSITE" id="PS50977"/>
    </source>
</evidence>
<sequence>MAKRAPASAAASAAPSLDAKSLPSRPRGKNTYEAVLATAGEVLAEVGFERLTTNLVCERAGLTPPALYRYFPNKYALVSELARRLMEAQDEAVFEWLDEGGAISTTLEEAVEKNLRLQKRQIEITRRQPGGLWILRAIRAVPAFQEVRTASRNKVLDRMYEFLRRAYPNVSDDHLRTAMRLSEQMTYAAVEMIIEDPSLDDDRVAEEVSWMVSLYYQQLRKRAGTPSAGR</sequence>
<gene>
    <name evidence="7" type="ORF">GGQ61_000665</name>
</gene>
<dbReference type="PANTHER" id="PTHR30055:SF234">
    <property type="entry name" value="HTH-TYPE TRANSCRIPTIONAL REGULATOR BETI"/>
    <property type="match status" value="1"/>
</dbReference>
<dbReference type="Proteomes" id="UP000530564">
    <property type="component" value="Unassembled WGS sequence"/>
</dbReference>
<dbReference type="PRINTS" id="PR00455">
    <property type="entry name" value="HTHTETR"/>
</dbReference>
<dbReference type="SUPFAM" id="SSF46689">
    <property type="entry name" value="Homeodomain-like"/>
    <property type="match status" value="1"/>
</dbReference>
<evidence type="ECO:0000256" key="4">
    <source>
        <dbReference type="PROSITE-ProRule" id="PRU00335"/>
    </source>
</evidence>
<dbReference type="InterPro" id="IPR041669">
    <property type="entry name" value="TetR_C_15"/>
</dbReference>
<reference evidence="7 8" key="1">
    <citation type="submission" date="2020-08" db="EMBL/GenBank/DDBJ databases">
        <title>Genomic Encyclopedia of Type Strains, Phase IV (KMG-IV): sequencing the most valuable type-strain genomes for metagenomic binning, comparative biology and taxonomic classification.</title>
        <authorList>
            <person name="Goeker M."/>
        </authorList>
    </citation>
    <scope>NUCLEOTIDE SEQUENCE [LARGE SCALE GENOMIC DNA]</scope>
    <source>
        <strain evidence="7 8">DSM 21793</strain>
    </source>
</reference>
<name>A0A839ZV98_9CAUL</name>
<keyword evidence="8" id="KW-1185">Reference proteome</keyword>
<dbReference type="PROSITE" id="PS01081">
    <property type="entry name" value="HTH_TETR_1"/>
    <property type="match status" value="1"/>
</dbReference>
<dbReference type="GO" id="GO:0003700">
    <property type="term" value="F:DNA-binding transcription factor activity"/>
    <property type="evidence" value="ECO:0007669"/>
    <property type="project" value="TreeGrafter"/>
</dbReference>
<dbReference type="GO" id="GO:0000976">
    <property type="term" value="F:transcription cis-regulatory region binding"/>
    <property type="evidence" value="ECO:0007669"/>
    <property type="project" value="TreeGrafter"/>
</dbReference>
<evidence type="ECO:0000256" key="3">
    <source>
        <dbReference type="ARBA" id="ARBA00023163"/>
    </source>
</evidence>
<feature type="domain" description="HTH tetR-type" evidence="6">
    <location>
        <begin position="29"/>
        <end position="89"/>
    </location>
</feature>
<keyword evidence="2 4" id="KW-0238">DNA-binding</keyword>
<dbReference type="InterPro" id="IPR050109">
    <property type="entry name" value="HTH-type_TetR-like_transc_reg"/>
</dbReference>
<evidence type="ECO:0000256" key="1">
    <source>
        <dbReference type="ARBA" id="ARBA00023015"/>
    </source>
</evidence>
<keyword evidence="1" id="KW-0805">Transcription regulation</keyword>
<dbReference type="PANTHER" id="PTHR30055">
    <property type="entry name" value="HTH-TYPE TRANSCRIPTIONAL REGULATOR RUTR"/>
    <property type="match status" value="1"/>
</dbReference>
<dbReference type="RefSeq" id="WP_183769884.1">
    <property type="nucleotide sequence ID" value="NZ_JACIDK010000001.1"/>
</dbReference>
<proteinExistence type="predicted"/>